<keyword evidence="3" id="KW-1185">Reference proteome</keyword>
<feature type="region of interest" description="Disordered" evidence="1">
    <location>
        <begin position="206"/>
        <end position="271"/>
    </location>
</feature>
<accession>A0A917RFB8</accession>
<evidence type="ECO:0000256" key="1">
    <source>
        <dbReference type="SAM" id="MobiDB-lite"/>
    </source>
</evidence>
<dbReference type="EMBL" id="BMMH01000003">
    <property type="protein sequence ID" value="GGL05712.1"/>
    <property type="molecule type" value="Genomic_DNA"/>
</dbReference>
<gene>
    <name evidence="2" type="ORF">GCM10011588_20220</name>
</gene>
<reference evidence="2" key="1">
    <citation type="journal article" date="2014" name="Int. J. Syst. Evol. Microbiol.">
        <title>Complete genome sequence of Corynebacterium casei LMG S-19264T (=DSM 44701T), isolated from a smear-ripened cheese.</title>
        <authorList>
            <consortium name="US DOE Joint Genome Institute (JGI-PGF)"/>
            <person name="Walter F."/>
            <person name="Albersmeier A."/>
            <person name="Kalinowski J."/>
            <person name="Ruckert C."/>
        </authorList>
    </citation>
    <scope>NUCLEOTIDE SEQUENCE</scope>
    <source>
        <strain evidence="2">CGMCC 4.3508</strain>
    </source>
</reference>
<name>A0A917RFB8_9NOCA</name>
<evidence type="ECO:0000313" key="3">
    <source>
        <dbReference type="Proteomes" id="UP000638263"/>
    </source>
</evidence>
<organism evidence="2 3">
    <name type="scientific">Nocardia jinanensis</name>
    <dbReference type="NCBI Taxonomy" id="382504"/>
    <lineage>
        <taxon>Bacteria</taxon>
        <taxon>Bacillati</taxon>
        <taxon>Actinomycetota</taxon>
        <taxon>Actinomycetes</taxon>
        <taxon>Mycobacteriales</taxon>
        <taxon>Nocardiaceae</taxon>
        <taxon>Nocardia</taxon>
    </lineage>
</organism>
<evidence type="ECO:0000313" key="2">
    <source>
        <dbReference type="EMBL" id="GGL05712.1"/>
    </source>
</evidence>
<dbReference type="AlphaFoldDB" id="A0A917RFB8"/>
<protein>
    <submittedName>
        <fullName evidence="2">Uncharacterized protein</fullName>
    </submittedName>
</protein>
<sequence length="271" mass="29622">MSEQAAPTEWETDRFGVHALPLRRAIWRGLQAAHQRALAAYEGLGLNSNDGYGLIWLVQHDELGIAVEEVVSDARRIKPARARYELVVVGDTNVILYPWKFADDAHTPVEVAKMTMSKLRENLLALTQEPEDQLSIEQAHLTQEELDAAFEDVDTFLADAVEAGRLVLIAYASNPLSGVLRVYWGEASQADDQGRLNWKHLEQIPPVADTDTGEGFVRPAGPAPVPGPKTGTGPRWDQAPLGEFDLAPRTPLTSPDGGHPPTPQPETGSDD</sequence>
<proteinExistence type="predicted"/>
<reference evidence="2" key="2">
    <citation type="submission" date="2020-09" db="EMBL/GenBank/DDBJ databases">
        <authorList>
            <person name="Sun Q."/>
            <person name="Zhou Y."/>
        </authorList>
    </citation>
    <scope>NUCLEOTIDE SEQUENCE</scope>
    <source>
        <strain evidence="2">CGMCC 4.3508</strain>
    </source>
</reference>
<comment type="caution">
    <text evidence="2">The sequence shown here is derived from an EMBL/GenBank/DDBJ whole genome shotgun (WGS) entry which is preliminary data.</text>
</comment>
<dbReference type="Proteomes" id="UP000638263">
    <property type="component" value="Unassembled WGS sequence"/>
</dbReference>
<dbReference type="RefSeq" id="WP_058855841.1">
    <property type="nucleotide sequence ID" value="NZ_BMMH01000003.1"/>
</dbReference>